<proteinExistence type="predicted"/>
<reference evidence="2 3" key="1">
    <citation type="journal article" date="2014" name="ISME J.">
        <title>Adaptation of an abundant Roseobacter RCA organism to pelagic systems revealed by genomic and transcriptomic analyses.</title>
        <authorList>
            <person name="Voget S."/>
            <person name="Wemheuer B."/>
            <person name="Brinkhoff T."/>
            <person name="Vollmers J."/>
            <person name="Dietrich S."/>
            <person name="Giebel H.A."/>
            <person name="Beardsley C."/>
            <person name="Sardemann C."/>
            <person name="Bakenhus I."/>
            <person name="Billerbeck S."/>
            <person name="Daniel R."/>
            <person name="Simon M."/>
        </authorList>
    </citation>
    <scope>NUCLEOTIDE SEQUENCE [LARGE SCALE GENOMIC DNA]</scope>
    <source>
        <strain evidence="2 3">RCA23</strain>
    </source>
</reference>
<dbReference type="SUPFAM" id="SSF52141">
    <property type="entry name" value="Uracil-DNA glycosylase-like"/>
    <property type="match status" value="1"/>
</dbReference>
<dbReference type="RefSeq" id="WP_044050649.1">
    <property type="nucleotide sequence ID" value="NZ_CP003984.1"/>
</dbReference>
<organism evidence="2 3">
    <name type="scientific">Planktomarina temperata RCA23</name>
    <dbReference type="NCBI Taxonomy" id="666509"/>
    <lineage>
        <taxon>Bacteria</taxon>
        <taxon>Pseudomonadati</taxon>
        <taxon>Pseudomonadota</taxon>
        <taxon>Alphaproteobacteria</taxon>
        <taxon>Rhodobacterales</taxon>
        <taxon>Paracoccaceae</taxon>
        <taxon>Planktomarina</taxon>
    </lineage>
</organism>
<dbReference type="KEGG" id="ptp:RCA23_c25220"/>
<dbReference type="Proteomes" id="UP000028680">
    <property type="component" value="Chromosome"/>
</dbReference>
<dbReference type="Gene3D" id="3.40.470.10">
    <property type="entry name" value="Uracil-DNA glycosylase-like domain"/>
    <property type="match status" value="1"/>
</dbReference>
<dbReference type="SMART" id="SM00986">
    <property type="entry name" value="UDG"/>
    <property type="match status" value="1"/>
</dbReference>
<evidence type="ECO:0000313" key="2">
    <source>
        <dbReference type="EMBL" id="AII88041.1"/>
    </source>
</evidence>
<feature type="domain" description="Uracil-DNA glycosylase-like" evidence="1">
    <location>
        <begin position="36"/>
        <end position="192"/>
    </location>
</feature>
<dbReference type="EMBL" id="CP003984">
    <property type="protein sequence ID" value="AII88041.1"/>
    <property type="molecule type" value="Genomic_DNA"/>
</dbReference>
<dbReference type="InterPro" id="IPR036895">
    <property type="entry name" value="Uracil-DNA_glycosylase-like_sf"/>
</dbReference>
<dbReference type="PANTHER" id="PTHR42160">
    <property type="entry name" value="URACIL-DNA GLYCOSYLASE SUPERFAMILY PROTEIN"/>
    <property type="match status" value="1"/>
</dbReference>
<dbReference type="Pfam" id="PF03167">
    <property type="entry name" value="UDG"/>
    <property type="match status" value="1"/>
</dbReference>
<accession>A0AAN0RKP1</accession>
<dbReference type="InterPro" id="IPR047124">
    <property type="entry name" value="HI_0220.2"/>
</dbReference>
<evidence type="ECO:0000313" key="3">
    <source>
        <dbReference type="Proteomes" id="UP000028680"/>
    </source>
</evidence>
<sequence length="206" mass="23353">MRASNYNGEVFSQIAQCRLCETRFSQGVLAHEPRPVVWAAPEAKILIAGQAPGLRVHHSGRPFDDRSGQRLRQWMGLSDAEFFDQNLCAILPMAFCFPGYNAAGHDLAPPAICAKTWRDRALKALPQISLTLLIGSYAQAWHLRDGLRVSDRLRNWRAYGENSFVLPHPSWRNTAWIKRNPWFETELIAALQARIGQIRKMAYDPA</sequence>
<name>A0AAN0RKP1_9RHOB</name>
<dbReference type="CDD" id="cd10033">
    <property type="entry name" value="UDG_like"/>
    <property type="match status" value="1"/>
</dbReference>
<protein>
    <recommendedName>
        <fullName evidence="1">Uracil-DNA glycosylase-like domain-containing protein</fullName>
    </recommendedName>
</protein>
<dbReference type="PANTHER" id="PTHR42160:SF1">
    <property type="entry name" value="URACIL-DNA GLYCOSYLASE SUPERFAMILY PROTEIN"/>
    <property type="match status" value="1"/>
</dbReference>
<evidence type="ECO:0000259" key="1">
    <source>
        <dbReference type="SMART" id="SM00986"/>
    </source>
</evidence>
<dbReference type="InterPro" id="IPR005122">
    <property type="entry name" value="Uracil-DNA_glycosylase-like"/>
</dbReference>
<keyword evidence="3" id="KW-1185">Reference proteome</keyword>
<dbReference type="SMART" id="SM00987">
    <property type="entry name" value="UreE_C"/>
    <property type="match status" value="1"/>
</dbReference>
<dbReference type="AlphaFoldDB" id="A0AAN0RKP1"/>
<gene>
    <name evidence="2" type="ORF">RCA23_c25220</name>
</gene>